<reference evidence="1" key="2">
    <citation type="submission" date="2021-09" db="EMBL/GenBank/DDBJ databases">
        <authorList>
            <person name="Gilroy R."/>
        </authorList>
    </citation>
    <scope>NUCLEOTIDE SEQUENCE</scope>
    <source>
        <strain evidence="1">USAMLcec4-12693</strain>
    </source>
</reference>
<name>A0A9D2W002_9FIRM</name>
<dbReference type="RefSeq" id="WP_270644988.1">
    <property type="nucleotide sequence ID" value="NZ_CAKNNN010000057.1"/>
</dbReference>
<dbReference type="Gene3D" id="3.10.20.30">
    <property type="match status" value="1"/>
</dbReference>
<sequence>MIRVNGQEKPLDAELLLSDFLEQEGYLRARIAVELNGEIIPGSQYGKMRLKDGDVLEVVSFVGGG</sequence>
<proteinExistence type="predicted"/>
<evidence type="ECO:0000313" key="1">
    <source>
        <dbReference type="EMBL" id="HJH50817.1"/>
    </source>
</evidence>
<dbReference type="SUPFAM" id="SSF54285">
    <property type="entry name" value="MoaD/ThiS"/>
    <property type="match status" value="1"/>
</dbReference>
<dbReference type="InterPro" id="IPR010035">
    <property type="entry name" value="Thi_S"/>
</dbReference>
<reference evidence="1" key="1">
    <citation type="journal article" date="2021" name="PeerJ">
        <title>Extensive microbial diversity within the chicken gut microbiome revealed by metagenomics and culture.</title>
        <authorList>
            <person name="Gilroy R."/>
            <person name="Ravi A."/>
            <person name="Getino M."/>
            <person name="Pursley I."/>
            <person name="Horton D.L."/>
            <person name="Alikhan N.F."/>
            <person name="Baker D."/>
            <person name="Gharbi K."/>
            <person name="Hall N."/>
            <person name="Watson M."/>
            <person name="Adriaenssens E.M."/>
            <person name="Foster-Nyarko E."/>
            <person name="Jarju S."/>
            <person name="Secka A."/>
            <person name="Antonio M."/>
            <person name="Oren A."/>
            <person name="Chaudhuri R.R."/>
            <person name="La Ragione R."/>
            <person name="Hildebrand F."/>
            <person name="Pallen M.J."/>
        </authorList>
    </citation>
    <scope>NUCLEOTIDE SEQUENCE</scope>
    <source>
        <strain evidence="1">USAMLcec4-12693</strain>
    </source>
</reference>
<dbReference type="InterPro" id="IPR012675">
    <property type="entry name" value="Beta-grasp_dom_sf"/>
</dbReference>
<dbReference type="PANTHER" id="PTHR34472">
    <property type="entry name" value="SULFUR CARRIER PROTEIN THIS"/>
    <property type="match status" value="1"/>
</dbReference>
<dbReference type="Pfam" id="PF02597">
    <property type="entry name" value="ThiS"/>
    <property type="match status" value="1"/>
</dbReference>
<dbReference type="NCBIfam" id="TIGR01683">
    <property type="entry name" value="thiS"/>
    <property type="match status" value="1"/>
</dbReference>
<dbReference type="InterPro" id="IPR003749">
    <property type="entry name" value="ThiS/MoaD-like"/>
</dbReference>
<dbReference type="PANTHER" id="PTHR34472:SF1">
    <property type="entry name" value="SULFUR CARRIER PROTEIN THIS"/>
    <property type="match status" value="1"/>
</dbReference>
<dbReference type="Proteomes" id="UP000813420">
    <property type="component" value="Unassembled WGS sequence"/>
</dbReference>
<dbReference type="InterPro" id="IPR016155">
    <property type="entry name" value="Mopterin_synth/thiamin_S_b"/>
</dbReference>
<dbReference type="CDD" id="cd00565">
    <property type="entry name" value="Ubl_ThiS"/>
    <property type="match status" value="1"/>
</dbReference>
<organism evidence="1 2">
    <name type="scientific">Merdimonas faecis</name>
    <dbReference type="NCBI Taxonomy" id="1653435"/>
    <lineage>
        <taxon>Bacteria</taxon>
        <taxon>Bacillati</taxon>
        <taxon>Bacillota</taxon>
        <taxon>Clostridia</taxon>
        <taxon>Lachnospirales</taxon>
        <taxon>Lachnospiraceae</taxon>
        <taxon>Merdimonas</taxon>
    </lineage>
</organism>
<evidence type="ECO:0000313" key="2">
    <source>
        <dbReference type="Proteomes" id="UP000813420"/>
    </source>
</evidence>
<gene>
    <name evidence="1" type="primary">thiS</name>
    <name evidence="1" type="ORF">K8V39_11200</name>
</gene>
<protein>
    <submittedName>
        <fullName evidence="1">Sulfur carrier protein ThiS</fullName>
    </submittedName>
</protein>
<dbReference type="EMBL" id="DYXE01000089">
    <property type="protein sequence ID" value="HJH50817.1"/>
    <property type="molecule type" value="Genomic_DNA"/>
</dbReference>
<comment type="caution">
    <text evidence="1">The sequence shown here is derived from an EMBL/GenBank/DDBJ whole genome shotgun (WGS) entry which is preliminary data.</text>
</comment>
<dbReference type="AlphaFoldDB" id="A0A9D2W002"/>
<accession>A0A9D2W002</accession>